<comment type="similarity">
    <text evidence="1">Belongs to the ATP-dependent AMP-binding enzyme family.</text>
</comment>
<dbReference type="AlphaFoldDB" id="A0A4U0RGV3"/>
<sequence length="549" mass="57904">MSCRMGHMSILGWLSAPTPGRGVWLAGERDGWERVEYAVLAADARAVAADLAARGVGRGDVVAIALPGSRDGLAALYGAWAAGACATMLPVPGYGAGAEYTAHTAAILEQARPAVTFADAESAPLLEGVAQVSEVRRDGVGVETLVEPGGVAVLQFTSGTTRSPRAIQVTWDNIVSNFGVLYRWMEWKDGDGMASWLPFNHDMGLLACVMTAARQGDLWLMRPDQFIRGPERWLSCLGPGKASHAGSPSFGFGYVARRVRPEQWAELDLSGWRSAIVGGEVPDPGALRAFAAAAAPAGFDPAGIHPAYGLAENTSAVTAGAVGRPGRVVRPDWERMQFGEPVHVVETGLLLPPADAVTSEAGDGAGWLAGQGWPIPVDEVEVRIADGEGKPLPEGSLGEIVITGRSVAVGYVGDEPFDGLLHTGDAGFVHDGDLYVLGRMGDSLKVRARTVYVEDLEFKAREAAGLNRLAVVSMSDRGRPGIAVFAEAEPGPWADKVNQALRTELGPDPEIAVIAGEHGLICRTSSGKPQRRVMWQLWSAGKLPGTRLS</sequence>
<dbReference type="PANTHER" id="PTHR22754:SF32">
    <property type="entry name" value="DISCO-INTERACTING PROTEIN 2"/>
    <property type="match status" value="1"/>
</dbReference>
<evidence type="ECO:0000313" key="4">
    <source>
        <dbReference type="Proteomes" id="UP000305778"/>
    </source>
</evidence>
<dbReference type="EMBL" id="SUMC01000208">
    <property type="protein sequence ID" value="TJZ94645.1"/>
    <property type="molecule type" value="Genomic_DNA"/>
</dbReference>
<keyword evidence="4" id="KW-1185">Reference proteome</keyword>
<name>A0A4U0RGV3_9ACTN</name>
<dbReference type="Pfam" id="PF00501">
    <property type="entry name" value="AMP-binding"/>
    <property type="match status" value="1"/>
</dbReference>
<dbReference type="SUPFAM" id="SSF56801">
    <property type="entry name" value="Acetyl-CoA synthetase-like"/>
    <property type="match status" value="1"/>
</dbReference>
<keyword evidence="3" id="KW-0436">Ligase</keyword>
<feature type="domain" description="AMP-dependent synthetase/ligase" evidence="2">
    <location>
        <begin position="30"/>
        <end position="411"/>
    </location>
</feature>
<dbReference type="OrthoDB" id="3671040at2"/>
<dbReference type="Gene3D" id="3.40.50.12780">
    <property type="entry name" value="N-terminal domain of ligase-like"/>
    <property type="match status" value="1"/>
</dbReference>
<dbReference type="PANTHER" id="PTHR22754">
    <property type="entry name" value="DISCO-INTERACTING PROTEIN 2 DIP2 -RELATED"/>
    <property type="match status" value="1"/>
</dbReference>
<evidence type="ECO:0000313" key="3">
    <source>
        <dbReference type="EMBL" id="TJZ94645.1"/>
    </source>
</evidence>
<dbReference type="InterPro" id="IPR045851">
    <property type="entry name" value="AMP-bd_C_sf"/>
</dbReference>
<dbReference type="Gene3D" id="3.30.300.30">
    <property type="match status" value="1"/>
</dbReference>
<dbReference type="InterPro" id="IPR042099">
    <property type="entry name" value="ANL_N_sf"/>
</dbReference>
<dbReference type="InterPro" id="IPR000873">
    <property type="entry name" value="AMP-dep_synth/lig_dom"/>
</dbReference>
<accession>A0A4U0RGV3</accession>
<dbReference type="GO" id="GO:0005886">
    <property type="term" value="C:plasma membrane"/>
    <property type="evidence" value="ECO:0007669"/>
    <property type="project" value="TreeGrafter"/>
</dbReference>
<comment type="caution">
    <text evidence="3">The sequence shown here is derived from an EMBL/GenBank/DDBJ whole genome shotgun (WGS) entry which is preliminary data.</text>
</comment>
<evidence type="ECO:0000256" key="1">
    <source>
        <dbReference type="ARBA" id="ARBA00006432"/>
    </source>
</evidence>
<reference evidence="3 4" key="1">
    <citation type="submission" date="2019-04" db="EMBL/GenBank/DDBJ databases">
        <title>Streptomyces oryziradicis sp. nov., a novel actinomycete isolated from rhizosphere soil of rice (Oryza sativa L.).</title>
        <authorList>
            <person name="Li C."/>
        </authorList>
    </citation>
    <scope>NUCLEOTIDE SEQUENCE [LARGE SCALE GENOMIC DNA]</scope>
    <source>
        <strain evidence="3 4">NEAU-C40</strain>
    </source>
</reference>
<dbReference type="GO" id="GO:0006633">
    <property type="term" value="P:fatty acid biosynthetic process"/>
    <property type="evidence" value="ECO:0007669"/>
    <property type="project" value="TreeGrafter"/>
</dbReference>
<dbReference type="GO" id="GO:0070566">
    <property type="term" value="F:adenylyltransferase activity"/>
    <property type="evidence" value="ECO:0007669"/>
    <property type="project" value="TreeGrafter"/>
</dbReference>
<organism evidence="3 4">
    <name type="scientific">Actinacidiphila oryziradicis</name>
    <dbReference type="NCBI Taxonomy" id="2571141"/>
    <lineage>
        <taxon>Bacteria</taxon>
        <taxon>Bacillati</taxon>
        <taxon>Actinomycetota</taxon>
        <taxon>Actinomycetes</taxon>
        <taxon>Kitasatosporales</taxon>
        <taxon>Streptomycetaceae</taxon>
        <taxon>Actinacidiphila</taxon>
    </lineage>
</organism>
<dbReference type="GO" id="GO:0016874">
    <property type="term" value="F:ligase activity"/>
    <property type="evidence" value="ECO:0007669"/>
    <property type="project" value="UniProtKB-KW"/>
</dbReference>
<gene>
    <name evidence="3" type="ORF">FCI23_53240</name>
</gene>
<proteinExistence type="inferred from homology"/>
<protein>
    <submittedName>
        <fullName evidence="3">Fatty acyl-AMP ligase</fullName>
    </submittedName>
</protein>
<evidence type="ECO:0000259" key="2">
    <source>
        <dbReference type="Pfam" id="PF00501"/>
    </source>
</evidence>
<dbReference type="Proteomes" id="UP000305778">
    <property type="component" value="Unassembled WGS sequence"/>
</dbReference>